<organism evidence="2 3">
    <name type="scientific">Mycena belliarum</name>
    <dbReference type="NCBI Taxonomy" id="1033014"/>
    <lineage>
        <taxon>Eukaryota</taxon>
        <taxon>Fungi</taxon>
        <taxon>Dikarya</taxon>
        <taxon>Basidiomycota</taxon>
        <taxon>Agaricomycotina</taxon>
        <taxon>Agaricomycetes</taxon>
        <taxon>Agaricomycetidae</taxon>
        <taxon>Agaricales</taxon>
        <taxon>Marasmiineae</taxon>
        <taxon>Mycenaceae</taxon>
        <taxon>Mycena</taxon>
    </lineage>
</organism>
<protein>
    <recommendedName>
        <fullName evidence="4">Secreted protein</fullName>
    </recommendedName>
</protein>
<evidence type="ECO:0000313" key="3">
    <source>
        <dbReference type="Proteomes" id="UP001222325"/>
    </source>
</evidence>
<dbReference type="Proteomes" id="UP001222325">
    <property type="component" value="Unassembled WGS sequence"/>
</dbReference>
<dbReference type="AlphaFoldDB" id="A0AAD6XM42"/>
<accession>A0AAD6XM42</accession>
<sequence>MTIVMLALTCVLTLLKPDLATECPSIPRGFVAIDGPGNLVFQLLHHVMVLLVHDSWNTRRVRMPKIKDALSR</sequence>
<reference evidence="2" key="1">
    <citation type="submission" date="2023-03" db="EMBL/GenBank/DDBJ databases">
        <title>Massive genome expansion in bonnet fungi (Mycena s.s.) driven by repeated elements and novel gene families across ecological guilds.</title>
        <authorList>
            <consortium name="Lawrence Berkeley National Laboratory"/>
            <person name="Harder C.B."/>
            <person name="Miyauchi S."/>
            <person name="Viragh M."/>
            <person name="Kuo A."/>
            <person name="Thoen E."/>
            <person name="Andreopoulos B."/>
            <person name="Lu D."/>
            <person name="Skrede I."/>
            <person name="Drula E."/>
            <person name="Henrissat B."/>
            <person name="Morin E."/>
            <person name="Kohler A."/>
            <person name="Barry K."/>
            <person name="LaButti K."/>
            <person name="Morin E."/>
            <person name="Salamov A."/>
            <person name="Lipzen A."/>
            <person name="Mereny Z."/>
            <person name="Hegedus B."/>
            <person name="Baldrian P."/>
            <person name="Stursova M."/>
            <person name="Weitz H."/>
            <person name="Taylor A."/>
            <person name="Grigoriev I.V."/>
            <person name="Nagy L.G."/>
            <person name="Martin F."/>
            <person name="Kauserud H."/>
        </authorList>
    </citation>
    <scope>NUCLEOTIDE SEQUENCE</scope>
    <source>
        <strain evidence="2">CBHHK173m</strain>
    </source>
</reference>
<keyword evidence="3" id="KW-1185">Reference proteome</keyword>
<evidence type="ECO:0000313" key="2">
    <source>
        <dbReference type="EMBL" id="KAJ7080769.1"/>
    </source>
</evidence>
<dbReference type="EMBL" id="JARJCN010000053">
    <property type="protein sequence ID" value="KAJ7080769.1"/>
    <property type="molecule type" value="Genomic_DNA"/>
</dbReference>
<evidence type="ECO:0000256" key="1">
    <source>
        <dbReference type="SAM" id="SignalP"/>
    </source>
</evidence>
<feature type="signal peptide" evidence="1">
    <location>
        <begin position="1"/>
        <end position="20"/>
    </location>
</feature>
<gene>
    <name evidence="2" type="ORF">B0H15DRAFT_477230</name>
</gene>
<proteinExistence type="predicted"/>
<feature type="chain" id="PRO_5041942193" description="Secreted protein" evidence="1">
    <location>
        <begin position="21"/>
        <end position="72"/>
    </location>
</feature>
<comment type="caution">
    <text evidence="2">The sequence shown here is derived from an EMBL/GenBank/DDBJ whole genome shotgun (WGS) entry which is preliminary data.</text>
</comment>
<keyword evidence="1" id="KW-0732">Signal</keyword>
<evidence type="ECO:0008006" key="4">
    <source>
        <dbReference type="Google" id="ProtNLM"/>
    </source>
</evidence>
<name>A0AAD6XM42_9AGAR</name>